<feature type="domain" description="HipA-like kinase" evidence="1">
    <location>
        <begin position="10"/>
        <end position="247"/>
    </location>
</feature>
<dbReference type="Proteomes" id="UP000503197">
    <property type="component" value="Chromosome"/>
</dbReference>
<accession>A0A6F8SXA4</accession>
<sequence>MEKPRIVEAKEILRQSTQGRTQPFIVRDVMDEQYVVKGIHGVGQPSLVAELICAELARRCELPIAEYALMRFPAGMLDFSMEPRASDLKGGLAFASKVAAHSQDLLFSQISEVDEVIQQRLLLFDMWVNNEDRRLSAQGGNVNLLWSSVNGLVVIDHNLAFDPINGNGDFENHVFSHQRACFADLEVRARHEAVLDAALNDWDMIIDSIPLEWLYHDIDDDTSEIHPSLAERFNLLARLRDPSFWSLI</sequence>
<protein>
    <recommendedName>
        <fullName evidence="1">HipA-like kinase domain-containing protein</fullName>
    </recommendedName>
</protein>
<dbReference type="Pfam" id="PF20613">
    <property type="entry name" value="HipA_2"/>
    <property type="match status" value="1"/>
</dbReference>
<dbReference type="AlphaFoldDB" id="A0A6F8SXA4"/>
<dbReference type="RefSeq" id="WP_228168307.1">
    <property type="nucleotide sequence ID" value="NZ_JAFCAD010000006.1"/>
</dbReference>
<name>A0A6F8SXA4_9GAMM</name>
<evidence type="ECO:0000313" key="2">
    <source>
        <dbReference type="EMBL" id="BCA92828.1"/>
    </source>
</evidence>
<organism evidence="2 3">
    <name type="scientific">Vreelandella aquamarina</name>
    <dbReference type="NCBI Taxonomy" id="77097"/>
    <lineage>
        <taxon>Bacteria</taxon>
        <taxon>Pseudomonadati</taxon>
        <taxon>Pseudomonadota</taxon>
        <taxon>Gammaproteobacteria</taxon>
        <taxon>Oceanospirillales</taxon>
        <taxon>Halomonadaceae</taxon>
        <taxon>Vreelandella</taxon>
    </lineage>
</organism>
<dbReference type="EMBL" id="AP022821">
    <property type="protein sequence ID" value="BCA92828.1"/>
    <property type="molecule type" value="Genomic_DNA"/>
</dbReference>
<gene>
    <name evidence="2" type="ORF">HMSLTHF_26030</name>
</gene>
<evidence type="ECO:0000259" key="1">
    <source>
        <dbReference type="Pfam" id="PF20613"/>
    </source>
</evidence>
<dbReference type="InterPro" id="IPR046748">
    <property type="entry name" value="HipA_2"/>
</dbReference>
<proteinExistence type="predicted"/>
<reference evidence="2 3" key="1">
    <citation type="submission" date="2020-02" db="EMBL/GenBank/DDBJ databases">
        <title>Complete Genome Sequence of Halomonas meridiana strain BAA-801, Isolated from Deep Sea Thermal Vent.</title>
        <authorList>
            <person name="Takahashi Y."/>
            <person name="Takahashi H."/>
            <person name="Galipon J."/>
            <person name="Arakawa K."/>
        </authorList>
    </citation>
    <scope>NUCLEOTIDE SEQUENCE [LARGE SCALE GENOMIC DNA]</scope>
    <source>
        <strain evidence="2 3">Slthf1</strain>
    </source>
</reference>
<evidence type="ECO:0000313" key="3">
    <source>
        <dbReference type="Proteomes" id="UP000503197"/>
    </source>
</evidence>